<keyword evidence="1" id="KW-1133">Transmembrane helix</keyword>
<gene>
    <name evidence="3" type="ORF">I8E28_10795</name>
</gene>
<keyword evidence="4" id="KW-1185">Reference proteome</keyword>
<dbReference type="Gene3D" id="1.10.287.110">
    <property type="entry name" value="DnaJ domain"/>
    <property type="match status" value="1"/>
</dbReference>
<name>A0A934Q1V4_9BURK</name>
<dbReference type="PRINTS" id="PR00625">
    <property type="entry name" value="JDOMAIN"/>
</dbReference>
<dbReference type="SUPFAM" id="SSF46565">
    <property type="entry name" value="Chaperone J-domain"/>
    <property type="match status" value="1"/>
</dbReference>
<dbReference type="InterPro" id="IPR036869">
    <property type="entry name" value="J_dom_sf"/>
</dbReference>
<dbReference type="SMART" id="SM00271">
    <property type="entry name" value="DnaJ"/>
    <property type="match status" value="1"/>
</dbReference>
<evidence type="ECO:0000313" key="3">
    <source>
        <dbReference type="EMBL" id="MBK0393077.1"/>
    </source>
</evidence>
<dbReference type="CDD" id="cd06257">
    <property type="entry name" value="DnaJ"/>
    <property type="match status" value="1"/>
</dbReference>
<dbReference type="PANTHER" id="PTHR24074">
    <property type="entry name" value="CO-CHAPERONE PROTEIN DJLA"/>
    <property type="match status" value="1"/>
</dbReference>
<comment type="caution">
    <text evidence="3">The sequence shown here is derived from an EMBL/GenBank/DDBJ whole genome shotgun (WGS) entry which is preliminary data.</text>
</comment>
<evidence type="ECO:0000313" key="4">
    <source>
        <dbReference type="Proteomes" id="UP000617041"/>
    </source>
</evidence>
<evidence type="ECO:0000256" key="1">
    <source>
        <dbReference type="SAM" id="Phobius"/>
    </source>
</evidence>
<protein>
    <submittedName>
        <fullName evidence="3">J domain-containing protein</fullName>
    </submittedName>
</protein>
<keyword evidence="1" id="KW-0472">Membrane</keyword>
<dbReference type="PROSITE" id="PS50076">
    <property type="entry name" value="DNAJ_2"/>
    <property type="match status" value="1"/>
</dbReference>
<organism evidence="3 4">
    <name type="scientific">Ramlibacter algicola</name>
    <dbReference type="NCBI Taxonomy" id="2795217"/>
    <lineage>
        <taxon>Bacteria</taxon>
        <taxon>Pseudomonadati</taxon>
        <taxon>Pseudomonadota</taxon>
        <taxon>Betaproteobacteria</taxon>
        <taxon>Burkholderiales</taxon>
        <taxon>Comamonadaceae</taxon>
        <taxon>Ramlibacter</taxon>
    </lineage>
</organism>
<dbReference type="InterPro" id="IPR050817">
    <property type="entry name" value="DjlA_DnaK_co-chaperone"/>
</dbReference>
<dbReference type="EMBL" id="JAEDAO010000001">
    <property type="protein sequence ID" value="MBK0393077.1"/>
    <property type="molecule type" value="Genomic_DNA"/>
</dbReference>
<evidence type="ECO:0000259" key="2">
    <source>
        <dbReference type="PROSITE" id="PS50076"/>
    </source>
</evidence>
<feature type="transmembrane region" description="Helical" evidence="1">
    <location>
        <begin position="97"/>
        <end position="118"/>
    </location>
</feature>
<keyword evidence="1" id="KW-0812">Transmembrane</keyword>
<accession>A0A934Q1V4</accession>
<proteinExistence type="predicted"/>
<dbReference type="Proteomes" id="UP000617041">
    <property type="component" value="Unassembled WGS sequence"/>
</dbReference>
<reference evidence="3" key="1">
    <citation type="submission" date="2020-12" db="EMBL/GenBank/DDBJ databases">
        <title>Ramlibacter sp. nov., isolated from a freshwater alga, Cryptomonas.</title>
        <authorList>
            <person name="Kim H.M."/>
            <person name="Jeon C.O."/>
        </authorList>
    </citation>
    <scope>NUCLEOTIDE SEQUENCE</scope>
    <source>
        <strain evidence="3">CrO1</strain>
    </source>
</reference>
<dbReference type="InterPro" id="IPR001623">
    <property type="entry name" value="DnaJ_domain"/>
</dbReference>
<feature type="domain" description="J" evidence="2">
    <location>
        <begin position="7"/>
        <end position="72"/>
    </location>
</feature>
<dbReference type="AlphaFoldDB" id="A0A934Q1V4"/>
<dbReference type="RefSeq" id="WP_200788050.1">
    <property type="nucleotide sequence ID" value="NZ_JAEDAO010000001.1"/>
</dbReference>
<sequence>MSDAQPTHYDLLSVPPDATADMVRAAYRRAAQRHHPDRCSGDAAAQQRMAHINAAYAVLSHPERRASYDVWMRARQARRLADAAAQAARPSRFAETWPWGLVAATAALALATVGTVLYKTSLPALVIATHALTR</sequence>
<dbReference type="Pfam" id="PF00226">
    <property type="entry name" value="DnaJ"/>
    <property type="match status" value="1"/>
</dbReference>